<dbReference type="PANTHER" id="PTHR37536">
    <property type="entry name" value="PUTATIVE (AFU_ORTHOLOGUE AFUA_3G02970)-RELATED"/>
    <property type="match status" value="1"/>
</dbReference>
<name>A0A9P4K6S6_9PLEO</name>
<dbReference type="GO" id="GO:0070007">
    <property type="term" value="F:glutamic-type endopeptidase activity"/>
    <property type="evidence" value="ECO:0007669"/>
    <property type="project" value="InterPro"/>
</dbReference>
<accession>A0A9P4K6S6</accession>
<dbReference type="InterPro" id="IPR038656">
    <property type="entry name" value="Peptidase_G1_sf"/>
</dbReference>
<gene>
    <name evidence="2" type="ORF">CC78DRAFT_267717</name>
</gene>
<organism evidence="2 3">
    <name type="scientific">Lojkania enalia</name>
    <dbReference type="NCBI Taxonomy" id="147567"/>
    <lineage>
        <taxon>Eukaryota</taxon>
        <taxon>Fungi</taxon>
        <taxon>Dikarya</taxon>
        <taxon>Ascomycota</taxon>
        <taxon>Pezizomycotina</taxon>
        <taxon>Dothideomycetes</taxon>
        <taxon>Pleosporomycetidae</taxon>
        <taxon>Pleosporales</taxon>
        <taxon>Pleosporales incertae sedis</taxon>
        <taxon>Lojkania</taxon>
    </lineage>
</organism>
<dbReference type="Gene3D" id="2.60.120.700">
    <property type="entry name" value="Peptidase G1"/>
    <property type="match status" value="1"/>
</dbReference>
<proteinExistence type="predicted"/>
<dbReference type="OrthoDB" id="2862635at2759"/>
<dbReference type="Proteomes" id="UP000800093">
    <property type="component" value="Unassembled WGS sequence"/>
</dbReference>
<dbReference type="GO" id="GO:0006508">
    <property type="term" value="P:proteolysis"/>
    <property type="evidence" value="ECO:0007669"/>
    <property type="project" value="InterPro"/>
</dbReference>
<sequence length="227" mass="23939">MRSSTFLGGICLLPAVFAAFDLNRGGAVLKAPAGDSFQSVTGTFTVPSLSGNSKLAIWIGIGDTANQDYVLRGGVKYDTNLKSFAGWLKGGYFPLNDTDTTSTVPVRASDSFVITVAVTSKTTGTVTIENRTQNRRTTQTITAPDSWDPEMLTSLAADWFVQGYQDAGELITTPRYGTVSFTAVGATLASGRTVGATGAGRYEIQGTSGQIYSQTTITSNGVSVRQM</sequence>
<comment type="caution">
    <text evidence="2">The sequence shown here is derived from an EMBL/GenBank/DDBJ whole genome shotgun (WGS) entry which is preliminary data.</text>
</comment>
<keyword evidence="3" id="KW-1185">Reference proteome</keyword>
<dbReference type="PANTHER" id="PTHR37536:SF1">
    <property type="entry name" value="ASPERGILLOPEPSIN, PUTAITVE (AFU_ORTHOLOGUE AFUA_7G01200)"/>
    <property type="match status" value="1"/>
</dbReference>
<evidence type="ECO:0000256" key="1">
    <source>
        <dbReference type="SAM" id="SignalP"/>
    </source>
</evidence>
<protein>
    <submittedName>
        <fullName evidence="2">Concanavalin A-like lectin/glucanase</fullName>
    </submittedName>
</protein>
<dbReference type="Pfam" id="PF01828">
    <property type="entry name" value="Peptidase_A4"/>
    <property type="match status" value="1"/>
</dbReference>
<reference evidence="3" key="1">
    <citation type="journal article" date="2020" name="Stud. Mycol.">
        <title>101 Dothideomycetes genomes: A test case for predicting lifestyles and emergence of pathogens.</title>
        <authorList>
            <person name="Haridas S."/>
            <person name="Albert R."/>
            <person name="Binder M."/>
            <person name="Bloem J."/>
            <person name="LaButti K."/>
            <person name="Salamov A."/>
            <person name="Andreopoulos B."/>
            <person name="Baker S."/>
            <person name="Barry K."/>
            <person name="Bills G."/>
            <person name="Bluhm B."/>
            <person name="Cannon C."/>
            <person name="Castanera R."/>
            <person name="Culley D."/>
            <person name="Daum C."/>
            <person name="Ezra D."/>
            <person name="Gonzalez J."/>
            <person name="Henrissat B."/>
            <person name="Kuo A."/>
            <person name="Liang C."/>
            <person name="Lipzen A."/>
            <person name="Lutzoni F."/>
            <person name="Magnuson J."/>
            <person name="Mondo S."/>
            <person name="Nolan M."/>
            <person name="Ohm R."/>
            <person name="Pangilinan J."/>
            <person name="Park H.-J."/>
            <person name="Ramirez L."/>
            <person name="Alfaro M."/>
            <person name="Sun H."/>
            <person name="Tritt A."/>
            <person name="Yoshinaga Y."/>
            <person name="Zwiers L.-H."/>
            <person name="Turgeon B."/>
            <person name="Goodwin S."/>
            <person name="Spatafora J."/>
            <person name="Crous P."/>
            <person name="Grigoriev I."/>
        </authorList>
    </citation>
    <scope>NUCLEOTIDE SEQUENCE [LARGE SCALE GENOMIC DNA]</scope>
    <source>
        <strain evidence="3">CBS 304.66</strain>
    </source>
</reference>
<dbReference type="CDD" id="cd13426">
    <property type="entry name" value="Peptidase_G1"/>
    <property type="match status" value="1"/>
</dbReference>
<feature type="chain" id="PRO_5040514886" evidence="1">
    <location>
        <begin position="19"/>
        <end position="227"/>
    </location>
</feature>
<dbReference type="SUPFAM" id="SSF49899">
    <property type="entry name" value="Concanavalin A-like lectins/glucanases"/>
    <property type="match status" value="1"/>
</dbReference>
<dbReference type="PRINTS" id="PR00977">
    <property type="entry name" value="SCYTLDPTASE"/>
</dbReference>
<keyword evidence="1" id="KW-0732">Signal</keyword>
<evidence type="ECO:0000313" key="2">
    <source>
        <dbReference type="EMBL" id="KAF2263647.1"/>
    </source>
</evidence>
<evidence type="ECO:0000313" key="3">
    <source>
        <dbReference type="Proteomes" id="UP000800093"/>
    </source>
</evidence>
<dbReference type="InterPro" id="IPR013320">
    <property type="entry name" value="ConA-like_dom_sf"/>
</dbReference>
<feature type="signal peptide" evidence="1">
    <location>
        <begin position="1"/>
        <end position="18"/>
    </location>
</feature>
<dbReference type="EMBL" id="ML986623">
    <property type="protein sequence ID" value="KAF2263647.1"/>
    <property type="molecule type" value="Genomic_DNA"/>
</dbReference>
<dbReference type="InterPro" id="IPR000250">
    <property type="entry name" value="Peptidase_G1"/>
</dbReference>
<dbReference type="AlphaFoldDB" id="A0A9P4K6S6"/>